<keyword evidence="1" id="KW-0677">Repeat</keyword>
<evidence type="ECO:0000313" key="8">
    <source>
        <dbReference type="Proteomes" id="UP000750711"/>
    </source>
</evidence>
<comment type="caution">
    <text evidence="7">The sequence shown here is derived from an EMBL/GenBank/DDBJ whole genome shotgun (WGS) entry which is preliminary data.</text>
</comment>
<dbReference type="Proteomes" id="UP000750711">
    <property type="component" value="Unassembled WGS sequence"/>
</dbReference>
<sequence>MTRKQDFTALWEEALGKYIESTSRTLPEQDLLMRLESPEALEEQLETDHNKFTAFRGRHGKITERLKKAVRPFTVLSSVASSAVSLKPFTPASVILGAVVFVVGAADGVSEVYDWIDELFDKLGDFTVRLDEYCKEGINPYLGAKVVQILGCLLEILARSEKTIKIGRWKKYAAVLFLGKDEEIKASFGKLAKLLEDEHRLVDAITFATNQRMDRRIEEIEQIGKQTLDAVKSAEVGVDAIRQSQLRGQILNWISSTDFPSQQSDIIDRRQKGTGQWFLEAPEFNNWTQGSKQTLFCPGMPGAGKTMVAAIAIDHLFRTIQNNDNGVAYVFCNYQSRADQNTTILLSAILRQLVQAQGSVPESISHLHERHSGRGTRPSLDEVFSTLQSVLQNYSRVHLVIDALDECQDQEGTHNRLLARVRDLQKDANLNVMITSRFIPDLEAEFEHATRLEVRASNEDVKRFVTDQIYQLPRCIRRDNELQNLMKDKIIEAADGMFLLARLYVDSIRNTTTKKQVKSELEKISETFQGAKELVQVYDQSYDNLIRRIESQPSTKSALARKVLSWITYAQRPLKTGEICHALAVELGEEDLDEDNIPEVEDVVSACAGLVVVDENSDIIHLVHYTAQEYFKRIRETWNPCAQLEIATVCLTYLSFPSLRSGSSPSDKEFENRLKHNVLLDYASRYWGQHALAVQEQVSEAAILFLQDGNLVSSATQAVSMLGYKSPNYSQDFLRNETGLHLTARFGLLYLSERLLSQPGENTDVIVNLKDSSDRTPLSWAVENGHEAVVRLLLEKGADLESKSEYGWTSLMCAALNGHEAVTRLLLEKGADLESKNRYGWTPLMCAAQNGHEAIAKLLLEGGADLESKCKGSWTPLSYAVRSGHKAVTKLLLEKGADLESRSMYHWTPLMCAAWHGYEAITELLLEKGAGLESKDEESWTPLSHAAQNGHEAVTRLLLEKGAYLESKDNRCRTPLLHAAANGHVMVVKLLLEKGADLESEDNAGQTPLSHAAAEGYEEIVKLFLTKSELNLDSKDINGWTPLLWAAATRQQQWMEDRNFEAVVELLSSDDRVGLNSRDINGRTALFWAAGEGFLERAELLLTKDGIDRDIVDNFGHTALSWAEVRGQRDVARIFENTT</sequence>
<keyword evidence="2 3" id="KW-0040">ANK repeat</keyword>
<dbReference type="PANTHER" id="PTHR24188">
    <property type="entry name" value="ANKYRIN REPEAT PROTEIN"/>
    <property type="match status" value="1"/>
</dbReference>
<dbReference type="PANTHER" id="PTHR24188:SF29">
    <property type="entry name" value="GH09064P"/>
    <property type="match status" value="1"/>
</dbReference>
<evidence type="ECO:0000256" key="2">
    <source>
        <dbReference type="ARBA" id="ARBA00023043"/>
    </source>
</evidence>
<dbReference type="InterPro" id="IPR054471">
    <property type="entry name" value="GPIID_WHD"/>
</dbReference>
<feature type="domain" description="GPI inositol-deacylase winged helix" evidence="5">
    <location>
        <begin position="556"/>
        <end position="631"/>
    </location>
</feature>
<evidence type="ECO:0000256" key="3">
    <source>
        <dbReference type="PROSITE-ProRule" id="PRU00023"/>
    </source>
</evidence>
<dbReference type="AlphaFoldDB" id="A0A9P8LFM7"/>
<feature type="repeat" description="ANK" evidence="3">
    <location>
        <begin position="905"/>
        <end position="937"/>
    </location>
</feature>
<gene>
    <name evidence="7" type="ORF">GP486_002098</name>
</gene>
<feature type="domain" description="Fungal STAND N-terminal Goodbye" evidence="4">
    <location>
        <begin position="11"/>
        <end position="133"/>
    </location>
</feature>
<protein>
    <recommendedName>
        <fullName evidence="9">NACHT domain-containing protein</fullName>
    </recommendedName>
</protein>
<dbReference type="PRINTS" id="PR01415">
    <property type="entry name" value="ANKYRIN"/>
</dbReference>
<dbReference type="InterPro" id="IPR027417">
    <property type="entry name" value="P-loop_NTPase"/>
</dbReference>
<dbReference type="SMART" id="SM00248">
    <property type="entry name" value="ANK"/>
    <property type="match status" value="11"/>
</dbReference>
<proteinExistence type="predicted"/>
<evidence type="ECO:0000256" key="1">
    <source>
        <dbReference type="ARBA" id="ARBA00022737"/>
    </source>
</evidence>
<evidence type="ECO:0000259" key="4">
    <source>
        <dbReference type="Pfam" id="PF17109"/>
    </source>
</evidence>
<dbReference type="SUPFAM" id="SSF52540">
    <property type="entry name" value="P-loop containing nucleoside triphosphate hydrolases"/>
    <property type="match status" value="1"/>
</dbReference>
<evidence type="ECO:0008006" key="9">
    <source>
        <dbReference type="Google" id="ProtNLM"/>
    </source>
</evidence>
<dbReference type="PROSITE" id="PS50088">
    <property type="entry name" value="ANK_REPEAT"/>
    <property type="match status" value="7"/>
</dbReference>
<dbReference type="Gene3D" id="1.25.40.20">
    <property type="entry name" value="Ankyrin repeat-containing domain"/>
    <property type="match status" value="4"/>
</dbReference>
<name>A0A9P8LFM7_9PEZI</name>
<feature type="repeat" description="ANK" evidence="3">
    <location>
        <begin position="938"/>
        <end position="970"/>
    </location>
</feature>
<feature type="repeat" description="ANK" evidence="3">
    <location>
        <begin position="773"/>
        <end position="805"/>
    </location>
</feature>
<keyword evidence="8" id="KW-1185">Reference proteome</keyword>
<dbReference type="Pfam" id="PF22939">
    <property type="entry name" value="WHD_GPIID"/>
    <property type="match status" value="1"/>
</dbReference>
<feature type="repeat" description="ANK" evidence="3">
    <location>
        <begin position="806"/>
        <end position="838"/>
    </location>
</feature>
<dbReference type="SUPFAM" id="SSF48403">
    <property type="entry name" value="Ankyrin repeat"/>
    <property type="match status" value="1"/>
</dbReference>
<evidence type="ECO:0000259" key="5">
    <source>
        <dbReference type="Pfam" id="PF22939"/>
    </source>
</evidence>
<dbReference type="InterPro" id="IPR056884">
    <property type="entry name" value="NPHP3-like_N"/>
</dbReference>
<feature type="domain" description="Nephrocystin 3-like N-terminal" evidence="6">
    <location>
        <begin position="273"/>
        <end position="437"/>
    </location>
</feature>
<dbReference type="InterPro" id="IPR002110">
    <property type="entry name" value="Ankyrin_rpt"/>
</dbReference>
<feature type="repeat" description="ANK" evidence="3">
    <location>
        <begin position="872"/>
        <end position="904"/>
    </location>
</feature>
<organism evidence="7 8">
    <name type="scientific">Trichoglossum hirsutum</name>
    <dbReference type="NCBI Taxonomy" id="265104"/>
    <lineage>
        <taxon>Eukaryota</taxon>
        <taxon>Fungi</taxon>
        <taxon>Dikarya</taxon>
        <taxon>Ascomycota</taxon>
        <taxon>Pezizomycotina</taxon>
        <taxon>Geoglossomycetes</taxon>
        <taxon>Geoglossales</taxon>
        <taxon>Geoglossaceae</taxon>
        <taxon>Trichoglossum</taxon>
    </lineage>
</organism>
<dbReference type="InterPro" id="IPR036770">
    <property type="entry name" value="Ankyrin_rpt-contain_sf"/>
</dbReference>
<reference evidence="7" key="1">
    <citation type="submission" date="2021-03" db="EMBL/GenBank/DDBJ databases">
        <title>Comparative genomics and phylogenomic investigation of the class Geoglossomycetes provide insights into ecological specialization and systematics.</title>
        <authorList>
            <person name="Melie T."/>
            <person name="Pirro S."/>
            <person name="Miller A.N."/>
            <person name="Quandt A."/>
        </authorList>
    </citation>
    <scope>NUCLEOTIDE SEQUENCE</scope>
    <source>
        <strain evidence="7">CAQ_001_2017</strain>
    </source>
</reference>
<dbReference type="Pfam" id="PF12796">
    <property type="entry name" value="Ank_2"/>
    <property type="match status" value="3"/>
</dbReference>
<feature type="repeat" description="ANK" evidence="3">
    <location>
        <begin position="839"/>
        <end position="871"/>
    </location>
</feature>
<dbReference type="EMBL" id="JAGHQM010000217">
    <property type="protein sequence ID" value="KAH0563336.1"/>
    <property type="molecule type" value="Genomic_DNA"/>
</dbReference>
<dbReference type="Pfam" id="PF00023">
    <property type="entry name" value="Ank"/>
    <property type="match status" value="1"/>
</dbReference>
<dbReference type="Pfam" id="PF17109">
    <property type="entry name" value="Goodbye"/>
    <property type="match status" value="1"/>
</dbReference>
<accession>A0A9P8LFM7</accession>
<evidence type="ECO:0000313" key="7">
    <source>
        <dbReference type="EMBL" id="KAH0563336.1"/>
    </source>
</evidence>
<dbReference type="Gene3D" id="3.40.50.300">
    <property type="entry name" value="P-loop containing nucleotide triphosphate hydrolases"/>
    <property type="match status" value="1"/>
</dbReference>
<dbReference type="Pfam" id="PF24883">
    <property type="entry name" value="NPHP3_N"/>
    <property type="match status" value="1"/>
</dbReference>
<feature type="repeat" description="ANK" evidence="3">
    <location>
        <begin position="971"/>
        <end position="1003"/>
    </location>
</feature>
<dbReference type="InterPro" id="IPR031350">
    <property type="entry name" value="Goodbye_dom"/>
</dbReference>
<dbReference type="PROSITE" id="PS50297">
    <property type="entry name" value="ANK_REP_REGION"/>
    <property type="match status" value="7"/>
</dbReference>
<evidence type="ECO:0000259" key="6">
    <source>
        <dbReference type="Pfam" id="PF24883"/>
    </source>
</evidence>
<dbReference type="Pfam" id="PF13637">
    <property type="entry name" value="Ank_4"/>
    <property type="match status" value="1"/>
</dbReference>